<dbReference type="GO" id="GO:0004930">
    <property type="term" value="F:G protein-coupled receptor activity"/>
    <property type="evidence" value="ECO:0007669"/>
    <property type="project" value="InterPro"/>
</dbReference>
<feature type="transmembrane region" description="Helical" evidence="6">
    <location>
        <begin position="103"/>
        <end position="125"/>
    </location>
</feature>
<evidence type="ECO:0000313" key="9">
    <source>
        <dbReference type="Proteomes" id="UP000024404"/>
    </source>
</evidence>
<dbReference type="OMA" id="MTIGSKY"/>
<evidence type="ECO:0000313" key="8">
    <source>
        <dbReference type="EnsemblMetazoa" id="OVOC4396.1"/>
    </source>
</evidence>
<feature type="transmembrane region" description="Helical" evidence="6">
    <location>
        <begin position="187"/>
        <end position="205"/>
    </location>
</feature>
<dbReference type="InterPro" id="IPR053326">
    <property type="entry name" value="GPCR1-like"/>
</dbReference>
<feature type="transmembrane region" description="Helical" evidence="6">
    <location>
        <begin position="319"/>
        <end position="344"/>
    </location>
</feature>
<dbReference type="PANTHER" id="PTHR47632">
    <property type="entry name" value="FMRFAMIDE PEPTIDE RECEPTOR FAMILY-RELATED"/>
    <property type="match status" value="1"/>
</dbReference>
<dbReference type="EnsemblMetazoa" id="OVOC4396.1">
    <property type="protein sequence ID" value="OVOC4396.1"/>
    <property type="gene ID" value="WBGene00241205"/>
</dbReference>
<reference evidence="9" key="1">
    <citation type="submission" date="2013-10" db="EMBL/GenBank/DDBJ databases">
        <title>Genome sequencing of Onchocerca volvulus.</title>
        <authorList>
            <person name="Cotton J."/>
            <person name="Tsai J."/>
            <person name="Stanley E."/>
            <person name="Tracey A."/>
            <person name="Holroyd N."/>
            <person name="Lustigman S."/>
            <person name="Berriman M."/>
        </authorList>
    </citation>
    <scope>NUCLEOTIDE SEQUENCE</scope>
</reference>
<evidence type="ECO:0000256" key="4">
    <source>
        <dbReference type="ARBA" id="ARBA00023136"/>
    </source>
</evidence>
<dbReference type="CDD" id="cd14978">
    <property type="entry name" value="7tmA_FMRFamide_R-like"/>
    <property type="match status" value="1"/>
</dbReference>
<reference evidence="8" key="2">
    <citation type="submission" date="2022-06" db="UniProtKB">
        <authorList>
            <consortium name="EnsemblMetazoa"/>
        </authorList>
    </citation>
    <scope>IDENTIFICATION</scope>
</reference>
<dbReference type="InterPro" id="IPR017452">
    <property type="entry name" value="GPCR_Rhodpsn_7TM"/>
</dbReference>
<evidence type="ECO:0000256" key="6">
    <source>
        <dbReference type="SAM" id="Phobius"/>
    </source>
</evidence>
<dbReference type="PROSITE" id="PS50262">
    <property type="entry name" value="G_PROTEIN_RECEP_F1_2"/>
    <property type="match status" value="1"/>
</dbReference>
<feature type="transmembrane region" description="Helical" evidence="6">
    <location>
        <begin position="132"/>
        <end position="152"/>
    </location>
</feature>
<dbReference type="InterPro" id="IPR000276">
    <property type="entry name" value="GPCR_Rhodpsn"/>
</dbReference>
<name>A0A8R1TTY0_ONCVO</name>
<dbReference type="Gene3D" id="1.20.1070.10">
    <property type="entry name" value="Rhodopsin 7-helix transmembrane proteins"/>
    <property type="match status" value="1"/>
</dbReference>
<dbReference type="PANTHER" id="PTHR47632:SF3">
    <property type="entry name" value="G-PROTEIN COUPLED RECEPTORS FAMILY 1 PROFILE DOMAIN-CONTAINING PROTEIN"/>
    <property type="match status" value="1"/>
</dbReference>
<dbReference type="GO" id="GO:0016020">
    <property type="term" value="C:membrane"/>
    <property type="evidence" value="ECO:0007669"/>
    <property type="project" value="UniProtKB-SubCell"/>
</dbReference>
<evidence type="ECO:0000256" key="3">
    <source>
        <dbReference type="ARBA" id="ARBA00022989"/>
    </source>
</evidence>
<feature type="transmembrane region" description="Helical" evidence="6">
    <location>
        <begin position="63"/>
        <end position="91"/>
    </location>
</feature>
<dbReference type="Proteomes" id="UP000024404">
    <property type="component" value="Unassembled WGS sequence"/>
</dbReference>
<evidence type="ECO:0000259" key="7">
    <source>
        <dbReference type="PROSITE" id="PS50262"/>
    </source>
</evidence>
<organism evidence="8 9">
    <name type="scientific">Onchocerca volvulus</name>
    <dbReference type="NCBI Taxonomy" id="6282"/>
    <lineage>
        <taxon>Eukaryota</taxon>
        <taxon>Metazoa</taxon>
        <taxon>Ecdysozoa</taxon>
        <taxon>Nematoda</taxon>
        <taxon>Chromadorea</taxon>
        <taxon>Rhabditida</taxon>
        <taxon>Spirurina</taxon>
        <taxon>Spiruromorpha</taxon>
        <taxon>Filarioidea</taxon>
        <taxon>Onchocercidae</taxon>
        <taxon>Onchocerca</taxon>
    </lineage>
</organism>
<comment type="subcellular location">
    <subcellularLocation>
        <location evidence="1">Membrane</location>
    </subcellularLocation>
</comment>
<feature type="transmembrane region" description="Helical" evidence="6">
    <location>
        <begin position="246"/>
        <end position="273"/>
    </location>
</feature>
<feature type="compositionally biased region" description="Polar residues" evidence="5">
    <location>
        <begin position="408"/>
        <end position="419"/>
    </location>
</feature>
<proteinExistence type="predicted"/>
<keyword evidence="2 6" id="KW-0812">Transmembrane</keyword>
<feature type="region of interest" description="Disordered" evidence="5">
    <location>
        <begin position="399"/>
        <end position="419"/>
    </location>
</feature>
<keyword evidence="3 6" id="KW-1133">Transmembrane helix</keyword>
<dbReference type="PRINTS" id="PR00237">
    <property type="entry name" value="GPCRRHODOPSN"/>
</dbReference>
<dbReference type="SUPFAM" id="SSF81321">
    <property type="entry name" value="Family A G protein-coupled receptor-like"/>
    <property type="match status" value="1"/>
</dbReference>
<dbReference type="EMBL" id="CMVM020000131">
    <property type="status" value="NOT_ANNOTATED_CDS"/>
    <property type="molecule type" value="Genomic_DNA"/>
</dbReference>
<feature type="transmembrane region" description="Helical" evidence="6">
    <location>
        <begin position="285"/>
        <end position="307"/>
    </location>
</feature>
<keyword evidence="4 6" id="KW-0472">Membrane</keyword>
<protein>
    <submittedName>
        <fullName evidence="8">G_PROTEIN_RECEP_F1_2 domain-containing protein</fullName>
    </submittedName>
</protein>
<feature type="domain" description="G-protein coupled receptors family 1 profile" evidence="7">
    <location>
        <begin position="85"/>
        <end position="341"/>
    </location>
</feature>
<keyword evidence="9" id="KW-1185">Reference proteome</keyword>
<dbReference type="AlphaFoldDB" id="A0A8R1TTY0"/>
<evidence type="ECO:0000256" key="2">
    <source>
        <dbReference type="ARBA" id="ARBA00022692"/>
    </source>
</evidence>
<evidence type="ECO:0000256" key="1">
    <source>
        <dbReference type="ARBA" id="ARBA00004370"/>
    </source>
</evidence>
<evidence type="ECO:0000256" key="5">
    <source>
        <dbReference type="SAM" id="MobiDB-lite"/>
    </source>
</evidence>
<accession>A0A8R1TTY0</accession>
<sequence>MDETGDYLEPEPDAVFPTDCSQSNETFSRLHLLYSQRIIGWPKFSECLPHCGMCQIFASDSTYIIYNVVLVGFILPLIGFCGLLGNGISAFIYCRPEMRSSTNLYLCALGFSDCAVICTAIFLFCFDIIRRYSLHISLMFGAFSPIVYPAGMTAQTCSVYFTLMAAADCFVQVCLTDSCRKVVSREFFVKSTMLFIVAFSILYNVPHCLETVVLECWHTRFESRSLEVCPDPFRFLPSYKLIYYKYMYSIFLAIGPLVVLVILTLCIIGASVVHKKGGSDSGDTIALILVVLLFIACNVAALLLNVFEVRLGELLGPYINYIVDASNVLVVFNSSCNFVIYVTFSSPFRRTLRRYIFKTNAKSTVQTNTNSSKATAKRITTTITKTTLATSRINLCTNKSGNSHKRNNGSGTSISDKSNSTIVIENENSTNYNQHSHPYYQDPSCNYRRHQHLEHDDQFSRKEITNHVPKVAQLEILI</sequence>